<dbReference type="Pfam" id="PF04029">
    <property type="entry name" value="2-ph_phosp"/>
    <property type="match status" value="1"/>
</dbReference>
<dbReference type="InterPro" id="IPR005238">
    <property type="entry name" value="ComB-like"/>
</dbReference>
<evidence type="ECO:0000256" key="5">
    <source>
        <dbReference type="ARBA" id="ARBA00022801"/>
    </source>
</evidence>
<dbReference type="AlphaFoldDB" id="A0A3Q9RLN3"/>
<evidence type="ECO:0000256" key="4">
    <source>
        <dbReference type="ARBA" id="ARBA00021948"/>
    </source>
</evidence>
<evidence type="ECO:0000256" key="2">
    <source>
        <dbReference type="ARBA" id="ARBA00009997"/>
    </source>
</evidence>
<dbReference type="Proteomes" id="UP000283095">
    <property type="component" value="Chromosome"/>
</dbReference>
<dbReference type="EMBL" id="CP026095">
    <property type="protein sequence ID" value="AZV42366.1"/>
    <property type="molecule type" value="Genomic_DNA"/>
</dbReference>
<dbReference type="GO" id="GO:0050532">
    <property type="term" value="F:2-phosphosulfolactate phosphatase activity"/>
    <property type="evidence" value="ECO:0007669"/>
    <property type="project" value="UniProtKB-EC"/>
</dbReference>
<proteinExistence type="inferred from homology"/>
<evidence type="ECO:0000256" key="3">
    <source>
        <dbReference type="ARBA" id="ARBA00012953"/>
    </source>
</evidence>
<dbReference type="KEGG" id="pasa:BAOM_1756"/>
<reference evidence="8 9" key="1">
    <citation type="submission" date="2018-01" db="EMBL/GenBank/DDBJ databases">
        <title>Bacillus asahii Genome sequencing and assembly.</title>
        <authorList>
            <person name="Jiang H."/>
            <person name="Feng Y."/>
            <person name="Zhao F."/>
            <person name="Lin X."/>
        </authorList>
    </citation>
    <scope>NUCLEOTIDE SEQUENCE [LARGE SCALE GENOMIC DNA]</scope>
    <source>
        <strain evidence="8 9">OM18</strain>
    </source>
</reference>
<keyword evidence="5" id="KW-0378">Hydrolase</keyword>
<evidence type="ECO:0000313" key="8">
    <source>
        <dbReference type="EMBL" id="AZV42366.1"/>
    </source>
</evidence>
<evidence type="ECO:0000256" key="1">
    <source>
        <dbReference type="ARBA" id="ARBA00001946"/>
    </source>
</evidence>
<comment type="cofactor">
    <cofactor evidence="1">
        <name>Mg(2+)</name>
        <dbReference type="ChEBI" id="CHEBI:18420"/>
    </cofactor>
</comment>
<gene>
    <name evidence="8" type="ORF">BAOM_1756</name>
</gene>
<protein>
    <recommendedName>
        <fullName evidence="4">Probable 2-phosphosulfolactate phosphatase</fullName>
        <ecNumber evidence="3">3.1.3.71</ecNumber>
    </recommendedName>
</protein>
<dbReference type="OrthoDB" id="4913at2"/>
<dbReference type="PANTHER" id="PTHR37311">
    <property type="entry name" value="2-PHOSPHOSULFOLACTATE PHOSPHATASE-RELATED"/>
    <property type="match status" value="1"/>
</dbReference>
<comment type="catalytic activity">
    <reaction evidence="7">
        <text>(2R)-O-phospho-3-sulfolactate + H2O = (2R)-3-sulfolactate + phosphate</text>
        <dbReference type="Rhea" id="RHEA:23416"/>
        <dbReference type="ChEBI" id="CHEBI:15377"/>
        <dbReference type="ChEBI" id="CHEBI:15597"/>
        <dbReference type="ChEBI" id="CHEBI:43474"/>
        <dbReference type="ChEBI" id="CHEBI:58738"/>
        <dbReference type="EC" id="3.1.3.71"/>
    </reaction>
</comment>
<dbReference type="InterPro" id="IPR036702">
    <property type="entry name" value="ComB-like_sf"/>
</dbReference>
<dbReference type="RefSeq" id="WP_127759856.1">
    <property type="nucleotide sequence ID" value="NZ_CP026095.1"/>
</dbReference>
<dbReference type="PANTHER" id="PTHR37311:SF1">
    <property type="entry name" value="2-PHOSPHOSULFOLACTATE PHOSPHATASE-RELATED"/>
    <property type="match status" value="1"/>
</dbReference>
<evidence type="ECO:0000313" key="9">
    <source>
        <dbReference type="Proteomes" id="UP000283095"/>
    </source>
</evidence>
<dbReference type="GO" id="GO:0050545">
    <property type="term" value="F:sulfopyruvate decarboxylase activity"/>
    <property type="evidence" value="ECO:0007669"/>
    <property type="project" value="TreeGrafter"/>
</dbReference>
<comment type="similarity">
    <text evidence="2">Belongs to the ComB family.</text>
</comment>
<name>A0A3Q9RLN3_9BACI</name>
<dbReference type="Gene3D" id="3.90.1560.10">
    <property type="entry name" value="ComB-like"/>
    <property type="match status" value="1"/>
</dbReference>
<organism evidence="8 9">
    <name type="scientific">Peribacillus asahii</name>
    <dbReference type="NCBI Taxonomy" id="228899"/>
    <lineage>
        <taxon>Bacteria</taxon>
        <taxon>Bacillati</taxon>
        <taxon>Bacillota</taxon>
        <taxon>Bacilli</taxon>
        <taxon>Bacillales</taxon>
        <taxon>Bacillaceae</taxon>
        <taxon>Peribacillus</taxon>
    </lineage>
</organism>
<evidence type="ECO:0000256" key="6">
    <source>
        <dbReference type="ARBA" id="ARBA00022842"/>
    </source>
</evidence>
<dbReference type="GO" id="GO:0000287">
    <property type="term" value="F:magnesium ion binding"/>
    <property type="evidence" value="ECO:0007669"/>
    <property type="project" value="InterPro"/>
</dbReference>
<dbReference type="SUPFAM" id="SSF142823">
    <property type="entry name" value="ComB-like"/>
    <property type="match status" value="1"/>
</dbReference>
<keyword evidence="6" id="KW-0460">Magnesium</keyword>
<dbReference type="EC" id="3.1.3.71" evidence="3"/>
<sequence>MTKIHLLMKKEEIDYAKMADNKIAVVFDVLLATSTITSALYHGAKEVIPVLNAEQALFEANKRKDDSCILAGEYEGKVIDGFLGPHPLQLQSSLFQKSLILSTTNGTVAIRKSSSAKKVYICSLLNGQAVANRLAAALHDETIIVVCSGSSNEFCLEDFYGAGYFLYELLQQKQMKWELSDAAQAALAFYTHSPKNGGSLLNQSRVGKLLKQYGLQDEMNFVASEGIIPTVPVLTNNFRVIAEEQHIVK</sequence>
<evidence type="ECO:0000256" key="7">
    <source>
        <dbReference type="ARBA" id="ARBA00033711"/>
    </source>
</evidence>
<accession>A0A3Q9RLN3</accession>